<evidence type="ECO:0000256" key="1">
    <source>
        <dbReference type="ARBA" id="ARBA00023136"/>
    </source>
</evidence>
<evidence type="ECO:0000256" key="2">
    <source>
        <dbReference type="ARBA" id="ARBA00023140"/>
    </source>
</evidence>
<dbReference type="AlphaFoldDB" id="A0A8H6ELX2"/>
<feature type="region of interest" description="Disordered" evidence="4">
    <location>
        <begin position="480"/>
        <end position="586"/>
    </location>
</feature>
<dbReference type="EMBL" id="JABFCT010000003">
    <property type="protein sequence ID" value="KAF5877126.1"/>
    <property type="molecule type" value="Genomic_DNA"/>
</dbReference>
<accession>A0A8H6ELX2</accession>
<feature type="compositionally biased region" description="Basic and acidic residues" evidence="4">
    <location>
        <begin position="480"/>
        <end position="511"/>
    </location>
</feature>
<feature type="transmembrane region" description="Helical" evidence="5">
    <location>
        <begin position="23"/>
        <end position="43"/>
    </location>
</feature>
<dbReference type="Pfam" id="PF05648">
    <property type="entry name" value="PEX11"/>
    <property type="match status" value="1"/>
</dbReference>
<dbReference type="Proteomes" id="UP000531561">
    <property type="component" value="Unassembled WGS sequence"/>
</dbReference>
<gene>
    <name evidence="6" type="ORF">Bfra_001489</name>
</gene>
<evidence type="ECO:0000256" key="5">
    <source>
        <dbReference type="SAM" id="Phobius"/>
    </source>
</evidence>
<feature type="region of interest" description="Disordered" evidence="4">
    <location>
        <begin position="416"/>
        <end position="438"/>
    </location>
</feature>
<evidence type="ECO:0000256" key="3">
    <source>
        <dbReference type="ARBA" id="ARBA00046271"/>
    </source>
</evidence>
<keyword evidence="5" id="KW-1133">Transmembrane helix</keyword>
<protein>
    <submittedName>
        <fullName evidence="6">Uncharacterized protein</fullName>
    </submittedName>
</protein>
<evidence type="ECO:0000313" key="6">
    <source>
        <dbReference type="EMBL" id="KAF5877126.1"/>
    </source>
</evidence>
<comment type="caution">
    <text evidence="6">The sequence shown here is derived from an EMBL/GenBank/DDBJ whole genome shotgun (WGS) entry which is preliminary data.</text>
</comment>
<dbReference type="OrthoDB" id="3636394at2759"/>
<keyword evidence="5" id="KW-0812">Transmembrane</keyword>
<dbReference type="RefSeq" id="XP_037196072.1">
    <property type="nucleotide sequence ID" value="XM_037331918.1"/>
</dbReference>
<dbReference type="GO" id="GO:0016559">
    <property type="term" value="P:peroxisome fission"/>
    <property type="evidence" value="ECO:0007669"/>
    <property type="project" value="InterPro"/>
</dbReference>
<evidence type="ECO:0000256" key="4">
    <source>
        <dbReference type="SAM" id="MobiDB-lite"/>
    </source>
</evidence>
<reference evidence="6 7" key="1">
    <citation type="journal article" date="2020" name="Phytopathology">
        <title>A high-quality genome resource of Botrytis fragariae, a new and rapidly spreading fungal pathogen causing strawberry gray mold in the U.S.A.</title>
        <authorList>
            <person name="Wu Y."/>
            <person name="Saski C.A."/>
            <person name="Schnabel G."/>
            <person name="Xiao S."/>
            <person name="Hu M."/>
        </authorList>
    </citation>
    <scope>NUCLEOTIDE SEQUENCE [LARGE SCALE GENOMIC DNA]</scope>
    <source>
        <strain evidence="6 7">BVB16</strain>
    </source>
</reference>
<keyword evidence="2" id="KW-0576">Peroxisome</keyword>
<name>A0A8H6ELX2_9HELO</name>
<evidence type="ECO:0000313" key="7">
    <source>
        <dbReference type="Proteomes" id="UP000531561"/>
    </source>
</evidence>
<keyword evidence="1 5" id="KW-0472">Membrane</keyword>
<organism evidence="6 7">
    <name type="scientific">Botrytis fragariae</name>
    <dbReference type="NCBI Taxonomy" id="1964551"/>
    <lineage>
        <taxon>Eukaryota</taxon>
        <taxon>Fungi</taxon>
        <taxon>Dikarya</taxon>
        <taxon>Ascomycota</taxon>
        <taxon>Pezizomycotina</taxon>
        <taxon>Leotiomycetes</taxon>
        <taxon>Helotiales</taxon>
        <taxon>Sclerotiniaceae</taxon>
        <taxon>Botrytis</taxon>
    </lineage>
</organism>
<feature type="compositionally biased region" description="Basic and acidic residues" evidence="4">
    <location>
        <begin position="416"/>
        <end position="428"/>
    </location>
</feature>
<sequence>MGILKHAVDFASDAAGLEKTLRLIQALCQICAFYPAVLGWVLLGLGIGMGRGGEGGVDGKVQVQVVEKLWKARRELAVGRRYMRFFRFIKNFSKAWDSLLNEDGMRMLINVGKSGFMGAYLGLPATQLPTQYFPYQPLRREQDQRRHLDIMGVCDTPWSSTCALEGNKFWFYSLSISIFGGLWDLYHLLVNSNTTTKSNPSDSSHDSDLATKPIDKTHVIAEHPGKNNKKGKFKTEIFLKIIENAADLFQPGAGTGWIVSDRGIVGVMTVISTVLSSRDIWRRVGGREGKREGENGEKLERRDILNLLAIHQTINPVTTAATAAILQDGRRPYRYCAFIKEKVTRDGDDQGEVTEELFESELKVIRKRLRLKKPEDTPLEYEIRTANSICAYFWHENGIKKAFELFPDAFESRSRSKAPEAKIEKVERPVVASPPPSTSTTMIAGIPLLDWLVLKKEDPETAKELMECWKAEQAEKRAVALAEKEAEESETKKEAGEAEAKANKEAEEAKAKSKSTSKSNSTAKEEGSDTNVDVSRLVDNRATSAYAPGGAWRNRLQPSQDNRGSKSQGSNQKNKGPNPQDQDEKVSKQVELTLPLRSEMHPMMYVAVNSQPGQVSKMFVGPKGEYVHELENYFKINIVKDWRKNGKFSTKLKNRPETRTALEFLNILLKDPEQVPQDGPLKEFLQKTKRI</sequence>
<dbReference type="InterPro" id="IPR008733">
    <property type="entry name" value="PEX11"/>
</dbReference>
<feature type="compositionally biased region" description="Polar residues" evidence="4">
    <location>
        <begin position="556"/>
        <end position="580"/>
    </location>
</feature>
<proteinExistence type="predicted"/>
<dbReference type="GeneID" id="59255610"/>
<keyword evidence="7" id="KW-1185">Reference proteome</keyword>
<dbReference type="GO" id="GO:0005778">
    <property type="term" value="C:peroxisomal membrane"/>
    <property type="evidence" value="ECO:0007669"/>
    <property type="project" value="UniProtKB-SubCell"/>
</dbReference>
<comment type="subcellular location">
    <subcellularLocation>
        <location evidence="3">Peroxisome membrane</location>
    </subcellularLocation>
</comment>